<evidence type="ECO:0000313" key="2">
    <source>
        <dbReference type="Proteomes" id="UP000748531"/>
    </source>
</evidence>
<accession>A0A8J4WED1</accession>
<gene>
    <name evidence="1" type="ORF">PHET_10085</name>
</gene>
<organism evidence="1 2">
    <name type="scientific">Paragonimus heterotremus</name>
    <dbReference type="NCBI Taxonomy" id="100268"/>
    <lineage>
        <taxon>Eukaryota</taxon>
        <taxon>Metazoa</taxon>
        <taxon>Spiralia</taxon>
        <taxon>Lophotrochozoa</taxon>
        <taxon>Platyhelminthes</taxon>
        <taxon>Trematoda</taxon>
        <taxon>Digenea</taxon>
        <taxon>Plagiorchiida</taxon>
        <taxon>Troglotremata</taxon>
        <taxon>Troglotrematidae</taxon>
        <taxon>Paragonimus</taxon>
    </lineage>
</organism>
<reference evidence="1" key="1">
    <citation type="submission" date="2019-05" db="EMBL/GenBank/DDBJ databases">
        <title>Annotation for the trematode Paragonimus heterotremus.</title>
        <authorList>
            <person name="Choi Y.-J."/>
        </authorList>
    </citation>
    <scope>NUCLEOTIDE SEQUENCE</scope>
    <source>
        <strain evidence="1">LC</strain>
    </source>
</reference>
<evidence type="ECO:0000313" key="1">
    <source>
        <dbReference type="EMBL" id="KAF5397044.1"/>
    </source>
</evidence>
<name>A0A8J4WED1_9TREM</name>
<comment type="caution">
    <text evidence="1">The sequence shown here is derived from an EMBL/GenBank/DDBJ whole genome shotgun (WGS) entry which is preliminary data.</text>
</comment>
<feature type="non-terminal residue" evidence="1">
    <location>
        <position position="296"/>
    </location>
</feature>
<dbReference type="OrthoDB" id="6255127at2759"/>
<dbReference type="EMBL" id="LUCH01006876">
    <property type="protein sequence ID" value="KAF5397044.1"/>
    <property type="molecule type" value="Genomic_DNA"/>
</dbReference>
<dbReference type="Proteomes" id="UP000748531">
    <property type="component" value="Unassembled WGS sequence"/>
</dbReference>
<dbReference type="AlphaFoldDB" id="A0A8J4WED1"/>
<sequence length="296" mass="32538">QTVLITATPPIQTNLLNSYVRLGCFKQGSQPEAQCTITNAAVAIGANLMVQRNNKTFGYDFTSSQMNWVLFDFGKITRAATQLSNSSANTMAFSVTVRMADSRDAADGANISLMVEYAFGSYQSSVKTDLQLTVDSSADVELAYGFFSDIVEFFPGDKIKFTFSDNSVNPGTVECTSTEIFLYFPEWLQNVQFTLPGDGFYGTTFNLIANTATLVHYSAGAFYFGQTFKIKITGQVAATVNLPYQSLLLNVQIGLEVRCTHYLHNTSVPAGATEIDRTIQFQWGVIHSKLGEYSIM</sequence>
<protein>
    <submittedName>
        <fullName evidence="1">Uncharacterized protein</fullName>
    </submittedName>
</protein>
<keyword evidence="2" id="KW-1185">Reference proteome</keyword>
<proteinExistence type="predicted"/>